<evidence type="ECO:0000313" key="4">
    <source>
        <dbReference type="Proteomes" id="UP000479710"/>
    </source>
</evidence>
<name>A0A6G1DHX6_9ORYZ</name>
<dbReference type="AlphaFoldDB" id="A0A6G1DHX6"/>
<keyword evidence="2" id="KW-0732">Signal</keyword>
<evidence type="ECO:0000256" key="2">
    <source>
        <dbReference type="SAM" id="SignalP"/>
    </source>
</evidence>
<feature type="signal peptide" evidence="2">
    <location>
        <begin position="1"/>
        <end position="26"/>
    </location>
</feature>
<evidence type="ECO:0000256" key="1">
    <source>
        <dbReference type="SAM" id="MobiDB-lite"/>
    </source>
</evidence>
<dbReference type="Proteomes" id="UP000479710">
    <property type="component" value="Unassembled WGS sequence"/>
</dbReference>
<reference evidence="3 4" key="1">
    <citation type="submission" date="2019-11" db="EMBL/GenBank/DDBJ databases">
        <title>Whole genome sequence of Oryza granulata.</title>
        <authorList>
            <person name="Li W."/>
        </authorList>
    </citation>
    <scope>NUCLEOTIDE SEQUENCE [LARGE SCALE GENOMIC DNA]</scope>
    <source>
        <strain evidence="4">cv. Menghai</strain>
        <tissue evidence="3">Leaf</tissue>
    </source>
</reference>
<protein>
    <submittedName>
        <fullName evidence="3">Uncharacterized protein</fullName>
    </submittedName>
</protein>
<feature type="compositionally biased region" description="Low complexity" evidence="1">
    <location>
        <begin position="60"/>
        <end position="74"/>
    </location>
</feature>
<gene>
    <name evidence="3" type="ORF">E2562_012303</name>
</gene>
<keyword evidence="4" id="KW-1185">Reference proteome</keyword>
<organism evidence="3 4">
    <name type="scientific">Oryza meyeriana var. granulata</name>
    <dbReference type="NCBI Taxonomy" id="110450"/>
    <lineage>
        <taxon>Eukaryota</taxon>
        <taxon>Viridiplantae</taxon>
        <taxon>Streptophyta</taxon>
        <taxon>Embryophyta</taxon>
        <taxon>Tracheophyta</taxon>
        <taxon>Spermatophyta</taxon>
        <taxon>Magnoliopsida</taxon>
        <taxon>Liliopsida</taxon>
        <taxon>Poales</taxon>
        <taxon>Poaceae</taxon>
        <taxon>BOP clade</taxon>
        <taxon>Oryzoideae</taxon>
        <taxon>Oryzeae</taxon>
        <taxon>Oryzinae</taxon>
        <taxon>Oryza</taxon>
        <taxon>Oryza meyeriana</taxon>
    </lineage>
</organism>
<feature type="chain" id="PRO_5026186196" evidence="2">
    <location>
        <begin position="27"/>
        <end position="88"/>
    </location>
</feature>
<comment type="caution">
    <text evidence="3">The sequence shown here is derived from an EMBL/GenBank/DDBJ whole genome shotgun (WGS) entry which is preliminary data.</text>
</comment>
<feature type="region of interest" description="Disordered" evidence="1">
    <location>
        <begin position="41"/>
        <end position="88"/>
    </location>
</feature>
<accession>A0A6G1DHX6</accession>
<proteinExistence type="predicted"/>
<dbReference type="EMBL" id="SPHZ02000006">
    <property type="protein sequence ID" value="KAF0911814.1"/>
    <property type="molecule type" value="Genomic_DNA"/>
</dbReference>
<feature type="compositionally biased region" description="Basic and acidic residues" evidence="1">
    <location>
        <begin position="79"/>
        <end position="88"/>
    </location>
</feature>
<evidence type="ECO:0000313" key="3">
    <source>
        <dbReference type="EMBL" id="KAF0911814.1"/>
    </source>
</evidence>
<sequence length="88" mass="9240">MAQHTSRLALLALVCTVVVVLHHATAVHGLRRAELILGPAPAPAPAPLASSDTAKERFAAKTAATSDAAAQTSKWRVRRGSDPIHNRS</sequence>